<sequence>MTVRFTVRFSQPGDLRLSVVRGRLRGVAGGGPTRVVLERGRRWVFATAVDWPGWCRRAKGDDTAALEALTAYEERYRAVVPTLPVGAGDRVEVVEVLTGGATTDFGAPEARGAIDAEPLPAAERARLLEAFARCWPAFDAVVAAAPAELRKGPRGGGRDRDAVVDHVREAERSYGRAVGVRVPPRTPWPEQRALLLGGLRGMPEAGTTAKGWSVRYLVRRGAWHVLDHAWEIEDRSG</sequence>
<dbReference type="RefSeq" id="WP_340270836.1">
    <property type="nucleotide sequence ID" value="NZ_JBBEOG010000008.1"/>
</dbReference>
<organism evidence="1 2">
    <name type="scientific">Aquipuribacter nitratireducens</name>
    <dbReference type="NCBI Taxonomy" id="650104"/>
    <lineage>
        <taxon>Bacteria</taxon>
        <taxon>Bacillati</taxon>
        <taxon>Actinomycetota</taxon>
        <taxon>Actinomycetes</taxon>
        <taxon>Micrococcales</taxon>
        <taxon>Intrasporangiaceae</taxon>
        <taxon>Aquipuribacter</taxon>
    </lineage>
</organism>
<reference evidence="2" key="1">
    <citation type="journal article" date="2019" name="Int. J. Syst. Evol. Microbiol.">
        <title>The Global Catalogue of Microorganisms (GCM) 10K type strain sequencing project: providing services to taxonomists for standard genome sequencing and annotation.</title>
        <authorList>
            <consortium name="The Broad Institute Genomics Platform"/>
            <consortium name="The Broad Institute Genome Sequencing Center for Infectious Disease"/>
            <person name="Wu L."/>
            <person name="Ma J."/>
        </authorList>
    </citation>
    <scope>NUCLEOTIDE SEQUENCE [LARGE SCALE GENOMIC DNA]</scope>
    <source>
        <strain evidence="2">CCUG 43114</strain>
    </source>
</reference>
<accession>A0ABW0GM27</accession>
<dbReference type="Proteomes" id="UP001596122">
    <property type="component" value="Unassembled WGS sequence"/>
</dbReference>
<dbReference type="EMBL" id="JBHSLD010000007">
    <property type="protein sequence ID" value="MFC5380968.1"/>
    <property type="molecule type" value="Genomic_DNA"/>
</dbReference>
<evidence type="ECO:0000313" key="2">
    <source>
        <dbReference type="Proteomes" id="UP001596122"/>
    </source>
</evidence>
<name>A0ABW0GM27_9MICO</name>
<evidence type="ECO:0000313" key="1">
    <source>
        <dbReference type="EMBL" id="MFC5380968.1"/>
    </source>
</evidence>
<protein>
    <submittedName>
        <fullName evidence="1">Uncharacterized protein</fullName>
    </submittedName>
</protein>
<gene>
    <name evidence="1" type="ORF">ACFPJ6_09205</name>
</gene>
<proteinExistence type="predicted"/>
<comment type="caution">
    <text evidence="1">The sequence shown here is derived from an EMBL/GenBank/DDBJ whole genome shotgun (WGS) entry which is preliminary data.</text>
</comment>
<keyword evidence="2" id="KW-1185">Reference proteome</keyword>